<reference evidence="2 3" key="1">
    <citation type="submission" date="2017-09" db="EMBL/GenBank/DDBJ databases">
        <title>WGS assembly of Aquilegia coerulea Goldsmith.</title>
        <authorList>
            <person name="Hodges S."/>
            <person name="Kramer E."/>
            <person name="Nordborg M."/>
            <person name="Tomkins J."/>
            <person name="Borevitz J."/>
            <person name="Derieg N."/>
            <person name="Yan J."/>
            <person name="Mihaltcheva S."/>
            <person name="Hayes R.D."/>
            <person name="Rokhsar D."/>
        </authorList>
    </citation>
    <scope>NUCLEOTIDE SEQUENCE [LARGE SCALE GENOMIC DNA]</scope>
    <source>
        <strain evidence="3">cv. Goldsmith</strain>
    </source>
</reference>
<sequence length="99" mass="11611">MNFFRNLDKTPFSLRFLDMLSILLSNLCNLALFPKWVSFLLLPLLHLQCVFALFCTLVLLLVDLLKKENPKIDLLMKKLYMVLIYISLTIKHSLVVKKQ</sequence>
<evidence type="ECO:0000256" key="1">
    <source>
        <dbReference type="SAM" id="Phobius"/>
    </source>
</evidence>
<keyword evidence="1" id="KW-1133">Transmembrane helix</keyword>
<accession>A0A2G5D519</accession>
<dbReference type="EMBL" id="KZ305044">
    <property type="protein sequence ID" value="PIA38614.1"/>
    <property type="molecule type" value="Genomic_DNA"/>
</dbReference>
<feature type="transmembrane region" description="Helical" evidence="1">
    <location>
        <begin position="39"/>
        <end position="62"/>
    </location>
</feature>
<dbReference type="AlphaFoldDB" id="A0A2G5D519"/>
<organism evidence="2 3">
    <name type="scientific">Aquilegia coerulea</name>
    <name type="common">Rocky mountain columbine</name>
    <dbReference type="NCBI Taxonomy" id="218851"/>
    <lineage>
        <taxon>Eukaryota</taxon>
        <taxon>Viridiplantae</taxon>
        <taxon>Streptophyta</taxon>
        <taxon>Embryophyta</taxon>
        <taxon>Tracheophyta</taxon>
        <taxon>Spermatophyta</taxon>
        <taxon>Magnoliopsida</taxon>
        <taxon>Ranunculales</taxon>
        <taxon>Ranunculaceae</taxon>
        <taxon>Thalictroideae</taxon>
        <taxon>Aquilegia</taxon>
    </lineage>
</organism>
<protein>
    <submittedName>
        <fullName evidence="2">Uncharacterized protein</fullName>
    </submittedName>
</protein>
<dbReference type="InParanoid" id="A0A2G5D519"/>
<keyword evidence="1" id="KW-0812">Transmembrane</keyword>
<feature type="transmembrane region" description="Helical" evidence="1">
    <location>
        <begin position="74"/>
        <end position="94"/>
    </location>
</feature>
<proteinExistence type="predicted"/>
<feature type="transmembrane region" description="Helical" evidence="1">
    <location>
        <begin position="12"/>
        <end position="33"/>
    </location>
</feature>
<keyword evidence="1" id="KW-0472">Membrane</keyword>
<evidence type="ECO:0000313" key="2">
    <source>
        <dbReference type="EMBL" id="PIA38614.1"/>
    </source>
</evidence>
<evidence type="ECO:0000313" key="3">
    <source>
        <dbReference type="Proteomes" id="UP000230069"/>
    </source>
</evidence>
<gene>
    <name evidence="2" type="ORF">AQUCO_02700083v1</name>
</gene>
<dbReference type="Proteomes" id="UP000230069">
    <property type="component" value="Unassembled WGS sequence"/>
</dbReference>
<name>A0A2G5D519_AQUCA</name>
<keyword evidence="3" id="KW-1185">Reference proteome</keyword>